<dbReference type="Pfam" id="PF14261">
    <property type="entry name" value="DUF4351"/>
    <property type="match status" value="1"/>
</dbReference>
<reference evidence="2 3" key="1">
    <citation type="submission" date="2023-01" db="EMBL/GenBank/DDBJ databases">
        <title>Genomes from the Australian National Cyanobacteria Reference Collection.</title>
        <authorList>
            <person name="Willis A."/>
            <person name="Lee E.M.F."/>
        </authorList>
    </citation>
    <scope>NUCLEOTIDE SEQUENCE [LARGE SCALE GENOMIC DNA]</scope>
    <source>
        <strain evidence="2 3">CS-1226</strain>
    </source>
</reference>
<name>A0ABT5AFI9_9CYAN</name>
<feature type="domain" description="DUF4351" evidence="1">
    <location>
        <begin position="210"/>
        <end position="268"/>
    </location>
</feature>
<dbReference type="Proteomes" id="UP001211249">
    <property type="component" value="Unassembled WGS sequence"/>
</dbReference>
<dbReference type="EMBL" id="JAQMUC010000055">
    <property type="protein sequence ID" value="MDB9536065.1"/>
    <property type="molecule type" value="Genomic_DNA"/>
</dbReference>
<comment type="caution">
    <text evidence="2">The sequence shown here is derived from an EMBL/GenBank/DDBJ whole genome shotgun (WGS) entry which is preliminary data.</text>
</comment>
<evidence type="ECO:0000313" key="2">
    <source>
        <dbReference type="EMBL" id="MDB9536065.1"/>
    </source>
</evidence>
<dbReference type="PANTHER" id="PTHR34613">
    <property type="entry name" value="SLL0800 PROTEIN"/>
    <property type="match status" value="1"/>
</dbReference>
<keyword evidence="3" id="KW-1185">Reference proteome</keyword>
<dbReference type="RefSeq" id="WP_271795919.1">
    <property type="nucleotide sequence ID" value="NZ_JAQMUC010000055.1"/>
</dbReference>
<gene>
    <name evidence="2" type="ORF">PN451_09505</name>
</gene>
<evidence type="ECO:0000313" key="3">
    <source>
        <dbReference type="Proteomes" id="UP001211249"/>
    </source>
</evidence>
<sequence length="272" mass="31595">MAYDNICRYLTDTYPLSFVQWLIAEDIDEIEVLPTELPINPIRADALFRLPKLNRILHLEIQTTPKSDTPLPVRMLDYWLRIYRKYLCPIQQVVIFLKETNSPDVFVDRLIVGNTRHQYQVIRVWEEDSETLLKSPALLPLAVLAKTDEPNKLLQQVALEIDKIEEQAQQNTIAACVELLAGLKFEKQLIKQYFREETMEESVIYQEIIQKGVKSGKLELIIRQLKRRIGEISAKLESQIKELSGEKLDELSEAILDFSQPDDLVNWMANQS</sequence>
<organism evidence="2 3">
    <name type="scientific">Dolichospermum planctonicum CS-1226</name>
    <dbReference type="NCBI Taxonomy" id="3021751"/>
    <lineage>
        <taxon>Bacteria</taxon>
        <taxon>Bacillati</taxon>
        <taxon>Cyanobacteriota</taxon>
        <taxon>Cyanophyceae</taxon>
        <taxon>Nostocales</taxon>
        <taxon>Aphanizomenonaceae</taxon>
        <taxon>Dolichospermum</taxon>
        <taxon>Dolichospermum planctonicum</taxon>
    </lineage>
</organism>
<accession>A0ABT5AFI9</accession>
<protein>
    <submittedName>
        <fullName evidence="2">Rpn family recombination-promoting nuclease/putative transposase</fullName>
    </submittedName>
</protein>
<proteinExistence type="predicted"/>
<dbReference type="InterPro" id="IPR025587">
    <property type="entry name" value="DUF4351"/>
</dbReference>
<evidence type="ECO:0000259" key="1">
    <source>
        <dbReference type="Pfam" id="PF14261"/>
    </source>
</evidence>
<dbReference type="PANTHER" id="PTHR34613:SF1">
    <property type="entry name" value="SLL6017 PROTEIN"/>
    <property type="match status" value="1"/>
</dbReference>